<evidence type="ECO:0000313" key="2">
    <source>
        <dbReference type="Proteomes" id="UP000774326"/>
    </source>
</evidence>
<evidence type="ECO:0000313" key="1">
    <source>
        <dbReference type="EMBL" id="KAH3683883.1"/>
    </source>
</evidence>
<protein>
    <submittedName>
        <fullName evidence="1">Uncharacterized protein</fullName>
    </submittedName>
</protein>
<dbReference type="AlphaFoldDB" id="A0A9P8TLE2"/>
<dbReference type="Proteomes" id="UP000774326">
    <property type="component" value="Unassembled WGS sequence"/>
</dbReference>
<dbReference type="EMBL" id="JAEUBG010002887">
    <property type="protein sequence ID" value="KAH3683883.1"/>
    <property type="molecule type" value="Genomic_DNA"/>
</dbReference>
<gene>
    <name evidence="1" type="ORF">WICPIJ_005144</name>
</gene>
<name>A0A9P8TLE2_WICPI</name>
<reference evidence="1" key="2">
    <citation type="submission" date="2021-01" db="EMBL/GenBank/DDBJ databases">
        <authorList>
            <person name="Schikora-Tamarit M.A."/>
        </authorList>
    </citation>
    <scope>NUCLEOTIDE SEQUENCE</scope>
    <source>
        <strain evidence="1">CBS2887</strain>
    </source>
</reference>
<sequence length="177" mass="19357">MFKRVHFIDGMLYEKTWYSLNLESNPETMILEPKTTPDGIVSCLNPVASGVTGMDTSGLLETKSNALSSSSSSDGTNGLYRIIVSLLVLPVKFSVLLFWSPLPASDDSSSSEFGSFSKWLEEAPMTNPVSLRHFKNTFGLLSDGAIGSRSGWLPLDRISFSVSLISEVPMYLSLFKS</sequence>
<proteinExistence type="predicted"/>
<reference evidence="1" key="1">
    <citation type="journal article" date="2021" name="Open Biol.">
        <title>Shared evolutionary footprints suggest mitochondrial oxidative damage underlies multiple complex I losses in fungi.</title>
        <authorList>
            <person name="Schikora-Tamarit M.A."/>
            <person name="Marcet-Houben M."/>
            <person name="Nosek J."/>
            <person name="Gabaldon T."/>
        </authorList>
    </citation>
    <scope>NUCLEOTIDE SEQUENCE</scope>
    <source>
        <strain evidence="1">CBS2887</strain>
    </source>
</reference>
<keyword evidence="2" id="KW-1185">Reference proteome</keyword>
<comment type="caution">
    <text evidence="1">The sequence shown here is derived from an EMBL/GenBank/DDBJ whole genome shotgun (WGS) entry which is preliminary data.</text>
</comment>
<organism evidence="1 2">
    <name type="scientific">Wickerhamomyces pijperi</name>
    <name type="common">Yeast</name>
    <name type="synonym">Pichia pijperi</name>
    <dbReference type="NCBI Taxonomy" id="599730"/>
    <lineage>
        <taxon>Eukaryota</taxon>
        <taxon>Fungi</taxon>
        <taxon>Dikarya</taxon>
        <taxon>Ascomycota</taxon>
        <taxon>Saccharomycotina</taxon>
        <taxon>Saccharomycetes</taxon>
        <taxon>Phaffomycetales</taxon>
        <taxon>Wickerhamomycetaceae</taxon>
        <taxon>Wickerhamomyces</taxon>
    </lineage>
</organism>
<accession>A0A9P8TLE2</accession>